<organism evidence="1 2">
    <name type="scientific">Anisodus tanguticus</name>
    <dbReference type="NCBI Taxonomy" id="243964"/>
    <lineage>
        <taxon>Eukaryota</taxon>
        <taxon>Viridiplantae</taxon>
        <taxon>Streptophyta</taxon>
        <taxon>Embryophyta</taxon>
        <taxon>Tracheophyta</taxon>
        <taxon>Spermatophyta</taxon>
        <taxon>Magnoliopsida</taxon>
        <taxon>eudicotyledons</taxon>
        <taxon>Gunneridae</taxon>
        <taxon>Pentapetalae</taxon>
        <taxon>asterids</taxon>
        <taxon>lamiids</taxon>
        <taxon>Solanales</taxon>
        <taxon>Solanaceae</taxon>
        <taxon>Solanoideae</taxon>
        <taxon>Hyoscyameae</taxon>
        <taxon>Anisodus</taxon>
    </lineage>
</organism>
<name>A0AAE1RSC4_9SOLA</name>
<dbReference type="AlphaFoldDB" id="A0AAE1RSC4"/>
<dbReference type="Proteomes" id="UP001291623">
    <property type="component" value="Unassembled WGS sequence"/>
</dbReference>
<reference evidence="1" key="1">
    <citation type="submission" date="2023-12" db="EMBL/GenBank/DDBJ databases">
        <title>Genome assembly of Anisodus tanguticus.</title>
        <authorList>
            <person name="Wang Y.-J."/>
        </authorList>
    </citation>
    <scope>NUCLEOTIDE SEQUENCE</scope>
    <source>
        <strain evidence="1">KB-2021</strain>
        <tissue evidence="1">Leaf</tissue>
    </source>
</reference>
<evidence type="ECO:0000313" key="1">
    <source>
        <dbReference type="EMBL" id="KAK4356087.1"/>
    </source>
</evidence>
<proteinExistence type="predicted"/>
<accession>A0AAE1RSC4</accession>
<dbReference type="PANTHER" id="PTHR33527:SF28">
    <property type="entry name" value="GB|AAD43168.1"/>
    <property type="match status" value="1"/>
</dbReference>
<protein>
    <submittedName>
        <fullName evidence="1">Uncharacterized protein</fullName>
    </submittedName>
</protein>
<dbReference type="PANTHER" id="PTHR33527">
    <property type="entry name" value="OS07G0274300 PROTEIN"/>
    <property type="match status" value="1"/>
</dbReference>
<dbReference type="EMBL" id="JAVYJV010000013">
    <property type="protein sequence ID" value="KAK4356087.1"/>
    <property type="molecule type" value="Genomic_DNA"/>
</dbReference>
<keyword evidence="2" id="KW-1185">Reference proteome</keyword>
<sequence>MNQLASAKAIYWFREVKRVADSLAKKAFVNDEEQELYAWLVTRSPVALEGVVDGGRAKYNSNGKHVWARKYVKKTNPTINFVHPLQTNVPVWNLVL</sequence>
<comment type="caution">
    <text evidence="1">The sequence shown here is derived from an EMBL/GenBank/DDBJ whole genome shotgun (WGS) entry which is preliminary data.</text>
</comment>
<gene>
    <name evidence="1" type="ORF">RND71_025058</name>
</gene>
<evidence type="ECO:0000313" key="2">
    <source>
        <dbReference type="Proteomes" id="UP001291623"/>
    </source>
</evidence>